<dbReference type="Gene3D" id="3.40.50.2300">
    <property type="match status" value="1"/>
</dbReference>
<evidence type="ECO:0000259" key="3">
    <source>
        <dbReference type="PROSITE" id="PS50110"/>
    </source>
</evidence>
<protein>
    <submittedName>
        <fullName evidence="4">Two-component system response regulator</fullName>
    </submittedName>
</protein>
<dbReference type="Pfam" id="PF00072">
    <property type="entry name" value="Response_reg"/>
    <property type="match status" value="1"/>
</dbReference>
<dbReference type="PANTHER" id="PTHR44591:SF3">
    <property type="entry name" value="RESPONSE REGULATORY DOMAIN-CONTAINING PROTEIN"/>
    <property type="match status" value="1"/>
</dbReference>
<dbReference type="GO" id="GO:0000160">
    <property type="term" value="P:phosphorelay signal transduction system"/>
    <property type="evidence" value="ECO:0007669"/>
    <property type="project" value="InterPro"/>
</dbReference>
<dbReference type="InterPro" id="IPR050595">
    <property type="entry name" value="Bact_response_regulator"/>
</dbReference>
<dbReference type="AlphaFoldDB" id="A0A1F6VJ49"/>
<evidence type="ECO:0000256" key="2">
    <source>
        <dbReference type="PROSITE-ProRule" id="PRU00169"/>
    </source>
</evidence>
<sequence>MVIKKVLVVDDSATDLKNLEQICTGGGYDVITATSGVEAVAKASRENPDAVLLDVLMRDMNGFQVCRLLTSNESTQHIPIVLVSSKTQQTDRMWGEQQGAKAYITKPYTPDQILQQLRAFESASPTEPGR</sequence>
<dbReference type="PANTHER" id="PTHR44591">
    <property type="entry name" value="STRESS RESPONSE REGULATOR PROTEIN 1"/>
    <property type="match status" value="1"/>
</dbReference>
<keyword evidence="1 2" id="KW-0597">Phosphoprotein</keyword>
<feature type="modified residue" description="4-aspartylphosphate" evidence="2">
    <location>
        <position position="54"/>
    </location>
</feature>
<feature type="domain" description="Response regulatory" evidence="3">
    <location>
        <begin position="5"/>
        <end position="121"/>
    </location>
</feature>
<dbReference type="SMART" id="SM00448">
    <property type="entry name" value="REC"/>
    <property type="match status" value="1"/>
</dbReference>
<name>A0A1F6VJ49_9PROT</name>
<dbReference type="SUPFAM" id="SSF52172">
    <property type="entry name" value="CheY-like"/>
    <property type="match status" value="1"/>
</dbReference>
<dbReference type="Proteomes" id="UP000179076">
    <property type="component" value="Unassembled WGS sequence"/>
</dbReference>
<dbReference type="InterPro" id="IPR001789">
    <property type="entry name" value="Sig_transdc_resp-reg_receiver"/>
</dbReference>
<gene>
    <name evidence="4" type="ORF">A2W18_12800</name>
</gene>
<evidence type="ECO:0000313" key="5">
    <source>
        <dbReference type="Proteomes" id="UP000179076"/>
    </source>
</evidence>
<accession>A0A1F6VJ49</accession>
<evidence type="ECO:0000256" key="1">
    <source>
        <dbReference type="ARBA" id="ARBA00022553"/>
    </source>
</evidence>
<comment type="caution">
    <text evidence="4">The sequence shown here is derived from an EMBL/GenBank/DDBJ whole genome shotgun (WGS) entry which is preliminary data.</text>
</comment>
<proteinExistence type="predicted"/>
<dbReference type="EMBL" id="MFSP01000015">
    <property type="protein sequence ID" value="OGI69711.1"/>
    <property type="molecule type" value="Genomic_DNA"/>
</dbReference>
<evidence type="ECO:0000313" key="4">
    <source>
        <dbReference type="EMBL" id="OGI69711.1"/>
    </source>
</evidence>
<dbReference type="InterPro" id="IPR011006">
    <property type="entry name" value="CheY-like_superfamily"/>
</dbReference>
<reference evidence="4 5" key="1">
    <citation type="journal article" date="2016" name="Nat. Commun.">
        <title>Thousands of microbial genomes shed light on interconnected biogeochemical processes in an aquifer system.</title>
        <authorList>
            <person name="Anantharaman K."/>
            <person name="Brown C.T."/>
            <person name="Hug L.A."/>
            <person name="Sharon I."/>
            <person name="Castelle C.J."/>
            <person name="Probst A.J."/>
            <person name="Thomas B.C."/>
            <person name="Singh A."/>
            <person name="Wilkins M.J."/>
            <person name="Karaoz U."/>
            <person name="Brodie E.L."/>
            <person name="Williams K.H."/>
            <person name="Hubbard S.S."/>
            <person name="Banfield J.F."/>
        </authorList>
    </citation>
    <scope>NUCLEOTIDE SEQUENCE [LARGE SCALE GENOMIC DNA]</scope>
</reference>
<organism evidence="4 5">
    <name type="scientific">Candidatus Muproteobacteria bacterium RBG_16_60_9</name>
    <dbReference type="NCBI Taxonomy" id="1817755"/>
    <lineage>
        <taxon>Bacteria</taxon>
        <taxon>Pseudomonadati</taxon>
        <taxon>Pseudomonadota</taxon>
        <taxon>Candidatus Muproteobacteria</taxon>
    </lineage>
</organism>
<dbReference type="PROSITE" id="PS50110">
    <property type="entry name" value="RESPONSE_REGULATORY"/>
    <property type="match status" value="1"/>
</dbReference>